<keyword evidence="2" id="KW-0012">Acyltransferase</keyword>
<keyword evidence="7" id="KW-1185">Reference proteome</keyword>
<keyword evidence="5" id="KW-0689">Ribosomal protein</keyword>
<gene>
    <name evidence="4" type="ORF">GCM10017781_46830</name>
    <name evidence="5" type="ORF">HNQ07_004767</name>
</gene>
<dbReference type="InterPro" id="IPR000182">
    <property type="entry name" value="GNAT_dom"/>
</dbReference>
<evidence type="ECO:0000259" key="3">
    <source>
        <dbReference type="PROSITE" id="PS51186"/>
    </source>
</evidence>
<dbReference type="GO" id="GO:0005840">
    <property type="term" value="C:ribosome"/>
    <property type="evidence" value="ECO:0007669"/>
    <property type="project" value="UniProtKB-KW"/>
</dbReference>
<accession>A0A7W8NUE9</accession>
<reference evidence="4" key="1">
    <citation type="journal article" date="2014" name="Int. J. Syst. Evol. Microbiol.">
        <title>Complete genome of a new Firmicutes species belonging to the dominant human colonic microbiota ('Ruminococcus bicirculans') reveals two chromosomes and a selective capacity to utilize plant glucans.</title>
        <authorList>
            <consortium name="NISC Comparative Sequencing Program"/>
            <person name="Wegmann U."/>
            <person name="Louis P."/>
            <person name="Goesmann A."/>
            <person name="Henrissat B."/>
            <person name="Duncan S.H."/>
            <person name="Flint H.J."/>
        </authorList>
    </citation>
    <scope>NUCLEOTIDE SEQUENCE</scope>
    <source>
        <strain evidence="4">CGMCC 1.18437</strain>
    </source>
</reference>
<name>A0A7W8NUE9_9DEIO</name>
<feature type="domain" description="N-acetyltransferase" evidence="3">
    <location>
        <begin position="2"/>
        <end position="165"/>
    </location>
</feature>
<evidence type="ECO:0000313" key="4">
    <source>
        <dbReference type="EMBL" id="GHF65735.1"/>
    </source>
</evidence>
<dbReference type="EMBL" id="JACHFK010000025">
    <property type="protein sequence ID" value="MBB5379252.1"/>
    <property type="molecule type" value="Genomic_DNA"/>
</dbReference>
<dbReference type="GO" id="GO:0016747">
    <property type="term" value="F:acyltransferase activity, transferring groups other than amino-acyl groups"/>
    <property type="evidence" value="ECO:0007669"/>
    <property type="project" value="InterPro"/>
</dbReference>
<sequence length="173" mass="18691">MSSVRSFVPSDAPGVAAVQVRNYRHDYAPLCPPGFWDGVGVEEQTGDWMTWLTDHPADVLLVARDGREVVGYVLARVHPFHGADAEVLALHVRPESRGHGHGAALLRAAVEALRGRGARSVGLGTLEGNPVRAWYAALGGQEVAVVEQDADGWPLREVVFVWPDTDALLDALR</sequence>
<dbReference type="Proteomes" id="UP000539473">
    <property type="component" value="Unassembled WGS sequence"/>
</dbReference>
<evidence type="ECO:0000313" key="7">
    <source>
        <dbReference type="Proteomes" id="UP000619376"/>
    </source>
</evidence>
<dbReference type="InterPro" id="IPR050832">
    <property type="entry name" value="Bact_Acetyltransf"/>
</dbReference>
<dbReference type="RefSeq" id="WP_184116412.1">
    <property type="nucleotide sequence ID" value="NZ_BNAJ01000025.1"/>
</dbReference>
<reference evidence="5 6" key="3">
    <citation type="submission" date="2020-08" db="EMBL/GenBank/DDBJ databases">
        <title>Genomic Encyclopedia of Type Strains, Phase IV (KMG-IV): sequencing the most valuable type-strain genomes for metagenomic binning, comparative biology and taxonomic classification.</title>
        <authorList>
            <person name="Goeker M."/>
        </authorList>
    </citation>
    <scope>NUCLEOTIDE SEQUENCE [LARGE SCALE GENOMIC DNA]</scope>
    <source>
        <strain evidence="5 6">DSM 27521</strain>
    </source>
</reference>
<evidence type="ECO:0000313" key="6">
    <source>
        <dbReference type="Proteomes" id="UP000539473"/>
    </source>
</evidence>
<protein>
    <submittedName>
        <fullName evidence="5">Ribosomal protein S18 acetylase RimI-like enzyme</fullName>
    </submittedName>
</protein>
<dbReference type="AlphaFoldDB" id="A0A7W8NUE9"/>
<dbReference type="EMBL" id="BNAJ01000025">
    <property type="protein sequence ID" value="GHF65735.1"/>
    <property type="molecule type" value="Genomic_DNA"/>
</dbReference>
<dbReference type="Gene3D" id="3.40.630.30">
    <property type="match status" value="1"/>
</dbReference>
<dbReference type="InterPro" id="IPR016181">
    <property type="entry name" value="Acyl_CoA_acyltransferase"/>
</dbReference>
<comment type="caution">
    <text evidence="5">The sequence shown here is derived from an EMBL/GenBank/DDBJ whole genome shotgun (WGS) entry which is preliminary data.</text>
</comment>
<keyword evidence="5" id="KW-0687">Ribonucleoprotein</keyword>
<proteinExistence type="predicted"/>
<reference evidence="4" key="4">
    <citation type="submission" date="2024-05" db="EMBL/GenBank/DDBJ databases">
        <authorList>
            <person name="Sun Q."/>
            <person name="Zhou Y."/>
        </authorList>
    </citation>
    <scope>NUCLEOTIDE SEQUENCE</scope>
    <source>
        <strain evidence="4">CGMCC 1.18437</strain>
    </source>
</reference>
<dbReference type="SUPFAM" id="SSF55729">
    <property type="entry name" value="Acyl-CoA N-acyltransferases (Nat)"/>
    <property type="match status" value="1"/>
</dbReference>
<evidence type="ECO:0000256" key="2">
    <source>
        <dbReference type="ARBA" id="ARBA00023315"/>
    </source>
</evidence>
<reference evidence="7" key="2">
    <citation type="journal article" date="2019" name="Int. J. Syst. Evol. Microbiol.">
        <title>The Global Catalogue of Microorganisms (GCM) 10K type strain sequencing project: providing services to taxonomists for standard genome sequencing and annotation.</title>
        <authorList>
            <consortium name="The Broad Institute Genomics Platform"/>
            <consortium name="The Broad Institute Genome Sequencing Center for Infectious Disease"/>
            <person name="Wu L."/>
            <person name="Ma J."/>
        </authorList>
    </citation>
    <scope>NUCLEOTIDE SEQUENCE [LARGE SCALE GENOMIC DNA]</scope>
    <source>
        <strain evidence="7">CGMCC 1.18437</strain>
    </source>
</reference>
<dbReference type="CDD" id="cd04301">
    <property type="entry name" value="NAT_SF"/>
    <property type="match status" value="1"/>
</dbReference>
<dbReference type="Proteomes" id="UP000619376">
    <property type="component" value="Unassembled WGS sequence"/>
</dbReference>
<dbReference type="Pfam" id="PF00583">
    <property type="entry name" value="Acetyltransf_1"/>
    <property type="match status" value="1"/>
</dbReference>
<keyword evidence="1" id="KW-0808">Transferase</keyword>
<evidence type="ECO:0000313" key="5">
    <source>
        <dbReference type="EMBL" id="MBB5379252.1"/>
    </source>
</evidence>
<organism evidence="5 6">
    <name type="scientific">Deinococcus metalli</name>
    <dbReference type="NCBI Taxonomy" id="1141878"/>
    <lineage>
        <taxon>Bacteria</taxon>
        <taxon>Thermotogati</taxon>
        <taxon>Deinococcota</taxon>
        <taxon>Deinococci</taxon>
        <taxon>Deinococcales</taxon>
        <taxon>Deinococcaceae</taxon>
        <taxon>Deinococcus</taxon>
    </lineage>
</organism>
<dbReference type="PROSITE" id="PS51186">
    <property type="entry name" value="GNAT"/>
    <property type="match status" value="1"/>
</dbReference>
<dbReference type="PANTHER" id="PTHR43877">
    <property type="entry name" value="AMINOALKYLPHOSPHONATE N-ACETYLTRANSFERASE-RELATED-RELATED"/>
    <property type="match status" value="1"/>
</dbReference>
<evidence type="ECO:0000256" key="1">
    <source>
        <dbReference type="ARBA" id="ARBA00022679"/>
    </source>
</evidence>